<protein>
    <submittedName>
        <fullName evidence="1">Uncharacterized protein</fullName>
    </submittedName>
</protein>
<organism evidence="1 2">
    <name type="scientific">Pseudomonas jessenii</name>
    <dbReference type="NCBI Taxonomy" id="77298"/>
    <lineage>
        <taxon>Bacteria</taxon>
        <taxon>Pseudomonadati</taxon>
        <taxon>Pseudomonadota</taxon>
        <taxon>Gammaproteobacteria</taxon>
        <taxon>Pseudomonadales</taxon>
        <taxon>Pseudomonadaceae</taxon>
        <taxon>Pseudomonas</taxon>
    </lineage>
</organism>
<evidence type="ECO:0000313" key="2">
    <source>
        <dbReference type="Proteomes" id="UP000255365"/>
    </source>
</evidence>
<dbReference type="AlphaFoldDB" id="A0A370S0E4"/>
<evidence type="ECO:0000313" key="1">
    <source>
        <dbReference type="EMBL" id="RDL12663.1"/>
    </source>
</evidence>
<accession>A0A370S0E4</accession>
<sequence>AAAVLEVEVNAFLFAQTLDEMQVGLVVLHAVVALRVLGTELETVGVGEDAAIFRDLGSKC</sequence>
<dbReference type="EMBL" id="QRAV01000034">
    <property type="protein sequence ID" value="RDL12663.1"/>
    <property type="molecule type" value="Genomic_DNA"/>
</dbReference>
<comment type="caution">
    <text evidence="1">The sequence shown here is derived from an EMBL/GenBank/DDBJ whole genome shotgun (WGS) entry which is preliminary data.</text>
</comment>
<feature type="non-terminal residue" evidence="1">
    <location>
        <position position="1"/>
    </location>
</feature>
<dbReference type="Proteomes" id="UP000255365">
    <property type="component" value="Unassembled WGS sequence"/>
</dbReference>
<gene>
    <name evidence="1" type="ORF">DEU51_1345</name>
</gene>
<proteinExistence type="predicted"/>
<reference evidence="1 2" key="1">
    <citation type="submission" date="2018-07" db="EMBL/GenBank/DDBJ databases">
        <title>Genome sequencing of rice bacterial endophytes.</title>
        <authorList>
            <person name="Venturi V."/>
        </authorList>
    </citation>
    <scope>NUCLEOTIDE SEQUENCE [LARGE SCALE GENOMIC DNA]</scope>
    <source>
        <strain evidence="1 2">E2333</strain>
    </source>
</reference>
<name>A0A370S0E4_PSEJE</name>